<protein>
    <submittedName>
        <fullName evidence="1">Uncharacterized protein</fullName>
    </submittedName>
</protein>
<sequence length="69" mass="8080">MRKVKSALQRRLLKWLIPRGTMVTHFPLKCKSKQGKTDDDVSLLIAMYILEYEDSAKMKNSYIPPFYSV</sequence>
<organism evidence="1">
    <name type="scientific">marine sediment metagenome</name>
    <dbReference type="NCBI Taxonomy" id="412755"/>
    <lineage>
        <taxon>unclassified sequences</taxon>
        <taxon>metagenomes</taxon>
        <taxon>ecological metagenomes</taxon>
    </lineage>
</organism>
<accession>A0A0F9E6Z0</accession>
<reference evidence="1" key="1">
    <citation type="journal article" date="2015" name="Nature">
        <title>Complex archaea that bridge the gap between prokaryotes and eukaryotes.</title>
        <authorList>
            <person name="Spang A."/>
            <person name="Saw J.H."/>
            <person name="Jorgensen S.L."/>
            <person name="Zaremba-Niedzwiedzka K."/>
            <person name="Martijn J."/>
            <person name="Lind A.E."/>
            <person name="van Eijk R."/>
            <person name="Schleper C."/>
            <person name="Guy L."/>
            <person name="Ettema T.J."/>
        </authorList>
    </citation>
    <scope>NUCLEOTIDE SEQUENCE</scope>
</reference>
<name>A0A0F9E6Z0_9ZZZZ</name>
<dbReference type="AlphaFoldDB" id="A0A0F9E6Z0"/>
<gene>
    <name evidence="1" type="ORF">LCGC14_2111760</name>
</gene>
<dbReference type="EMBL" id="LAZR01026115">
    <property type="protein sequence ID" value="KKL69749.1"/>
    <property type="molecule type" value="Genomic_DNA"/>
</dbReference>
<comment type="caution">
    <text evidence="1">The sequence shown here is derived from an EMBL/GenBank/DDBJ whole genome shotgun (WGS) entry which is preliminary data.</text>
</comment>
<proteinExistence type="predicted"/>
<feature type="non-terminal residue" evidence="1">
    <location>
        <position position="69"/>
    </location>
</feature>
<evidence type="ECO:0000313" key="1">
    <source>
        <dbReference type="EMBL" id="KKL69749.1"/>
    </source>
</evidence>